<dbReference type="PANTHER" id="PTHR30177">
    <property type="entry name" value="GLYCINE BETAINE/L-PROLINE TRANSPORT SYSTEM PERMEASE PROTEIN PROW"/>
    <property type="match status" value="1"/>
</dbReference>
<protein>
    <submittedName>
        <fullName evidence="10">ABC transporter permease</fullName>
    </submittedName>
</protein>
<gene>
    <name evidence="10" type="ORF">KHA99_10710</name>
</gene>
<comment type="similarity">
    <text evidence="2">Belongs to the binding-protein-dependent transport system permease family. CysTW subfamily.</text>
</comment>
<evidence type="ECO:0000256" key="5">
    <source>
        <dbReference type="ARBA" id="ARBA00022970"/>
    </source>
</evidence>
<dbReference type="PANTHER" id="PTHR30177:SF4">
    <property type="entry name" value="OSMOPROTECTANT IMPORT PERMEASE PROTEIN OSMW"/>
    <property type="match status" value="1"/>
</dbReference>
<dbReference type="SUPFAM" id="SSF161098">
    <property type="entry name" value="MetI-like"/>
    <property type="match status" value="1"/>
</dbReference>
<dbReference type="FunFam" id="1.10.3720.10:FF:000001">
    <property type="entry name" value="Glycine betaine ABC transporter, permease"/>
    <property type="match status" value="1"/>
</dbReference>
<keyword evidence="3 8" id="KW-0813">Transport</keyword>
<evidence type="ECO:0000313" key="10">
    <source>
        <dbReference type="EMBL" id="MBS4212916.1"/>
    </source>
</evidence>
<comment type="caution">
    <text evidence="10">The sequence shown here is derived from an EMBL/GenBank/DDBJ whole genome shotgun (WGS) entry which is preliminary data.</text>
</comment>
<organism evidence="10 11">
    <name type="scientific">Neobacillus rhizophilus</name>
    <dbReference type="NCBI Taxonomy" id="2833579"/>
    <lineage>
        <taxon>Bacteria</taxon>
        <taxon>Bacillati</taxon>
        <taxon>Bacillota</taxon>
        <taxon>Bacilli</taxon>
        <taxon>Bacillales</taxon>
        <taxon>Bacillaceae</taxon>
        <taxon>Neobacillus</taxon>
    </lineage>
</organism>
<feature type="transmembrane region" description="Helical" evidence="8">
    <location>
        <begin position="26"/>
        <end position="48"/>
    </location>
</feature>
<dbReference type="Gene3D" id="1.10.3720.10">
    <property type="entry name" value="MetI-like"/>
    <property type="match status" value="1"/>
</dbReference>
<feature type="domain" description="ABC transmembrane type-1" evidence="9">
    <location>
        <begin position="22"/>
        <end position="202"/>
    </location>
</feature>
<keyword evidence="4 8" id="KW-0812">Transmembrane</keyword>
<accession>A0A942U1L7</accession>
<evidence type="ECO:0000256" key="7">
    <source>
        <dbReference type="ARBA" id="ARBA00023136"/>
    </source>
</evidence>
<evidence type="ECO:0000259" key="9">
    <source>
        <dbReference type="PROSITE" id="PS50928"/>
    </source>
</evidence>
<dbReference type="InterPro" id="IPR035906">
    <property type="entry name" value="MetI-like_sf"/>
</dbReference>
<evidence type="ECO:0000256" key="6">
    <source>
        <dbReference type="ARBA" id="ARBA00022989"/>
    </source>
</evidence>
<evidence type="ECO:0000256" key="1">
    <source>
        <dbReference type="ARBA" id="ARBA00004651"/>
    </source>
</evidence>
<reference evidence="10" key="1">
    <citation type="submission" date="2021-05" db="EMBL/GenBank/DDBJ databases">
        <title>Novel Bacillus species.</title>
        <authorList>
            <person name="Liu G."/>
        </authorList>
    </citation>
    <scope>NUCLEOTIDE SEQUENCE</scope>
    <source>
        <strain evidence="10">FJAT-49825</strain>
    </source>
</reference>
<dbReference type="InterPro" id="IPR051204">
    <property type="entry name" value="ABC_transp_perm/SBD"/>
</dbReference>
<dbReference type="GO" id="GO:0006865">
    <property type="term" value="P:amino acid transport"/>
    <property type="evidence" value="ECO:0007669"/>
    <property type="project" value="UniProtKB-KW"/>
</dbReference>
<name>A0A942U1L7_9BACI</name>
<proteinExistence type="inferred from homology"/>
<feature type="transmembrane region" description="Helical" evidence="8">
    <location>
        <begin position="150"/>
        <end position="171"/>
    </location>
</feature>
<keyword evidence="7 8" id="KW-0472">Membrane</keyword>
<dbReference type="EMBL" id="JAGYPF010000002">
    <property type="protein sequence ID" value="MBS4212916.1"/>
    <property type="molecule type" value="Genomic_DNA"/>
</dbReference>
<evidence type="ECO:0000256" key="8">
    <source>
        <dbReference type="RuleBase" id="RU363032"/>
    </source>
</evidence>
<evidence type="ECO:0000256" key="2">
    <source>
        <dbReference type="ARBA" id="ARBA00007069"/>
    </source>
</evidence>
<dbReference type="PROSITE" id="PS50928">
    <property type="entry name" value="ABC_TM1"/>
    <property type="match status" value="1"/>
</dbReference>
<evidence type="ECO:0000256" key="4">
    <source>
        <dbReference type="ARBA" id="ARBA00022692"/>
    </source>
</evidence>
<keyword evidence="11" id="KW-1185">Reference proteome</keyword>
<sequence length="238" mass="25950">METINDILYYYSQNAAYVWVQFYRHFLMSAYGVLFAAIVAIPAGILIARYTKLSTWVISLANIIQTIPALAMLAVLMLVMGLGTNTVVFSLFLYSLLPIIKNTYTGIRNVDHAILESGKAMGMTKFQVLLMVELPLAMSVIMAGLRTALVISIGIATIGTFIGAGGLGDIILRGTNVTDGTPIILAGAIPTALMAVLTDLIMAWLERKLAPIKKEKRRKRTRLGMRHGDGSYASFFGK</sequence>
<evidence type="ECO:0000313" key="11">
    <source>
        <dbReference type="Proteomes" id="UP000679749"/>
    </source>
</evidence>
<dbReference type="GO" id="GO:0005886">
    <property type="term" value="C:plasma membrane"/>
    <property type="evidence" value="ECO:0007669"/>
    <property type="project" value="UniProtKB-SubCell"/>
</dbReference>
<keyword evidence="6 8" id="KW-1133">Transmembrane helix</keyword>
<dbReference type="Pfam" id="PF00528">
    <property type="entry name" value="BPD_transp_1"/>
    <property type="match status" value="1"/>
</dbReference>
<dbReference type="Proteomes" id="UP000679749">
    <property type="component" value="Unassembled WGS sequence"/>
</dbReference>
<dbReference type="RefSeq" id="WP_213117436.1">
    <property type="nucleotide sequence ID" value="NZ_JAGYPF010000002.1"/>
</dbReference>
<comment type="subcellular location">
    <subcellularLocation>
        <location evidence="1 8">Cell membrane</location>
        <topology evidence="1 8">Multi-pass membrane protein</topology>
    </subcellularLocation>
</comment>
<feature type="transmembrane region" description="Helical" evidence="8">
    <location>
        <begin position="69"/>
        <end position="94"/>
    </location>
</feature>
<dbReference type="AlphaFoldDB" id="A0A942U1L7"/>
<dbReference type="GO" id="GO:0031460">
    <property type="term" value="P:glycine betaine transport"/>
    <property type="evidence" value="ECO:0007669"/>
    <property type="project" value="TreeGrafter"/>
</dbReference>
<dbReference type="InterPro" id="IPR000515">
    <property type="entry name" value="MetI-like"/>
</dbReference>
<evidence type="ECO:0000256" key="3">
    <source>
        <dbReference type="ARBA" id="ARBA00022448"/>
    </source>
</evidence>
<keyword evidence="5" id="KW-0029">Amino-acid transport</keyword>
<feature type="transmembrane region" description="Helical" evidence="8">
    <location>
        <begin position="183"/>
        <end position="205"/>
    </location>
</feature>
<dbReference type="GO" id="GO:0055085">
    <property type="term" value="P:transmembrane transport"/>
    <property type="evidence" value="ECO:0007669"/>
    <property type="project" value="InterPro"/>
</dbReference>
<dbReference type="CDD" id="cd06261">
    <property type="entry name" value="TM_PBP2"/>
    <property type="match status" value="1"/>
</dbReference>